<keyword evidence="3" id="KW-1185">Reference proteome</keyword>
<organism evidence="2 3">
    <name type="scientific">Molorchus minor</name>
    <dbReference type="NCBI Taxonomy" id="1323400"/>
    <lineage>
        <taxon>Eukaryota</taxon>
        <taxon>Metazoa</taxon>
        <taxon>Ecdysozoa</taxon>
        <taxon>Arthropoda</taxon>
        <taxon>Hexapoda</taxon>
        <taxon>Insecta</taxon>
        <taxon>Pterygota</taxon>
        <taxon>Neoptera</taxon>
        <taxon>Endopterygota</taxon>
        <taxon>Coleoptera</taxon>
        <taxon>Polyphaga</taxon>
        <taxon>Cucujiformia</taxon>
        <taxon>Chrysomeloidea</taxon>
        <taxon>Cerambycidae</taxon>
        <taxon>Lamiinae</taxon>
        <taxon>Monochamini</taxon>
        <taxon>Molorchus</taxon>
    </lineage>
</organism>
<gene>
    <name evidence="2" type="ORF">NQ317_019191</name>
</gene>
<evidence type="ECO:0000313" key="3">
    <source>
        <dbReference type="Proteomes" id="UP001162164"/>
    </source>
</evidence>
<reference evidence="2" key="1">
    <citation type="journal article" date="2023" name="Insect Mol. Biol.">
        <title>Genome sequencing provides insights into the evolution of gene families encoding plant cell wall-degrading enzymes in longhorned beetles.</title>
        <authorList>
            <person name="Shin N.R."/>
            <person name="Okamura Y."/>
            <person name="Kirsch R."/>
            <person name="Pauchet Y."/>
        </authorList>
    </citation>
    <scope>NUCLEOTIDE SEQUENCE</scope>
    <source>
        <strain evidence="2">MMC_N1</strain>
    </source>
</reference>
<dbReference type="InterPro" id="IPR018497">
    <property type="entry name" value="Peptidase_M13_C"/>
</dbReference>
<dbReference type="InterPro" id="IPR024079">
    <property type="entry name" value="MetalloPept_cat_dom_sf"/>
</dbReference>
<evidence type="ECO:0000259" key="1">
    <source>
        <dbReference type="Pfam" id="PF01431"/>
    </source>
</evidence>
<evidence type="ECO:0000313" key="2">
    <source>
        <dbReference type="EMBL" id="KAJ8973320.1"/>
    </source>
</evidence>
<dbReference type="Gene3D" id="3.40.390.10">
    <property type="entry name" value="Collagenase (Catalytic Domain)"/>
    <property type="match status" value="1"/>
</dbReference>
<name>A0ABQ9J5M4_9CUCU</name>
<dbReference type="PANTHER" id="PTHR11733">
    <property type="entry name" value="ZINC METALLOPROTEASE FAMILY M13 NEPRILYSIN-RELATED"/>
    <property type="match status" value="1"/>
</dbReference>
<protein>
    <recommendedName>
        <fullName evidence="1">Peptidase M13 C-terminal domain-containing protein</fullName>
    </recommendedName>
</protein>
<dbReference type="EMBL" id="JAPWTJ010001199">
    <property type="protein sequence ID" value="KAJ8973320.1"/>
    <property type="molecule type" value="Genomic_DNA"/>
</dbReference>
<proteinExistence type="predicted"/>
<dbReference type="PANTHER" id="PTHR11733:SF229">
    <property type="entry name" value="NEPRILYSIN-2-LIKE PROTEIN"/>
    <property type="match status" value="1"/>
</dbReference>
<dbReference type="PROSITE" id="PS51885">
    <property type="entry name" value="NEPRILYSIN"/>
    <property type="match status" value="1"/>
</dbReference>
<dbReference type="InterPro" id="IPR000718">
    <property type="entry name" value="Peptidase_M13"/>
</dbReference>
<sequence length="217" mass="24831">MVYSLEGVKASPSNLLIYFVDPFLSRPVSFYPSDYIVFHPAVYQRTSMSLLEYLKAFKSGASPEHRIGKACRSDWQEISHRPSHSVKPNQVFFANEMIADNAAMRLVYDSFMNLPDQEVLPGIFGFYSAKQAFFITAAQEYCSRSTPIDFMENLYINNQLPSPIKIQNIISNCLEFTDAFACEPGSGMSLLDSSMITQFPYIPYNDEDYSYKFFMYS</sequence>
<dbReference type="SUPFAM" id="SSF55486">
    <property type="entry name" value="Metalloproteases ('zincins'), catalytic domain"/>
    <property type="match status" value="1"/>
</dbReference>
<dbReference type="Pfam" id="PF01431">
    <property type="entry name" value="Peptidase_M13"/>
    <property type="match status" value="1"/>
</dbReference>
<accession>A0ABQ9J5M4</accession>
<comment type="caution">
    <text evidence="2">The sequence shown here is derived from an EMBL/GenBank/DDBJ whole genome shotgun (WGS) entry which is preliminary data.</text>
</comment>
<dbReference type="Proteomes" id="UP001162164">
    <property type="component" value="Unassembled WGS sequence"/>
</dbReference>
<feature type="domain" description="Peptidase M13 C-terminal" evidence="1">
    <location>
        <begin position="87"/>
        <end position="189"/>
    </location>
</feature>